<dbReference type="HOGENOM" id="CLU_3226325_0_0_9"/>
<evidence type="ECO:0008006" key="3">
    <source>
        <dbReference type="Google" id="ProtNLM"/>
    </source>
</evidence>
<proteinExistence type="predicted"/>
<name>D3AVF0_9FIRM</name>
<dbReference type="AlphaFoldDB" id="D3AVF0"/>
<comment type="caution">
    <text evidence="1">The sequence shown here is derived from an EMBL/GenBank/DDBJ whole genome shotgun (WGS) entry which is preliminary data.</text>
</comment>
<gene>
    <name evidence="1" type="ORF">CLOSTHATH_07626</name>
</gene>
<organism evidence="1 2">
    <name type="scientific">Hungatella hathewayi DSM 13479</name>
    <dbReference type="NCBI Taxonomy" id="566550"/>
    <lineage>
        <taxon>Bacteria</taxon>
        <taxon>Bacillati</taxon>
        <taxon>Bacillota</taxon>
        <taxon>Clostridia</taxon>
        <taxon>Lachnospirales</taxon>
        <taxon>Lachnospiraceae</taxon>
        <taxon>Hungatella</taxon>
    </lineage>
</organism>
<reference evidence="1 2" key="1">
    <citation type="submission" date="2010-01" db="EMBL/GenBank/DDBJ databases">
        <authorList>
            <person name="Weinstock G."/>
            <person name="Sodergren E."/>
            <person name="Clifton S."/>
            <person name="Fulton L."/>
            <person name="Fulton B."/>
            <person name="Courtney L."/>
            <person name="Fronick C."/>
            <person name="Harrison M."/>
            <person name="Strong C."/>
            <person name="Farmer C."/>
            <person name="Delahaunty K."/>
            <person name="Markovic C."/>
            <person name="Hall O."/>
            <person name="Minx P."/>
            <person name="Tomlinson C."/>
            <person name="Mitreva M."/>
            <person name="Nelson J."/>
            <person name="Hou S."/>
            <person name="Wollam A."/>
            <person name="Pepin K.H."/>
            <person name="Johnson M."/>
            <person name="Bhonagiri V."/>
            <person name="Nash W.E."/>
            <person name="Warren W."/>
            <person name="Chinwalla A."/>
            <person name="Mardis E.R."/>
            <person name="Wilson R.K."/>
        </authorList>
    </citation>
    <scope>NUCLEOTIDE SEQUENCE [LARGE SCALE GENOMIC DNA]</scope>
    <source>
        <strain evidence="1 2">DSM 13479</strain>
    </source>
</reference>
<evidence type="ECO:0000313" key="2">
    <source>
        <dbReference type="Proteomes" id="UP000004968"/>
    </source>
</evidence>
<evidence type="ECO:0000313" key="1">
    <source>
        <dbReference type="EMBL" id="EFC94204.1"/>
    </source>
</evidence>
<protein>
    <recommendedName>
        <fullName evidence="3">Rad50/SbcC-type AAA domain-containing protein</fullName>
    </recommendedName>
</protein>
<accession>D3AVF0</accession>
<dbReference type="Proteomes" id="UP000004968">
    <property type="component" value="Unassembled WGS sequence"/>
</dbReference>
<sequence>MRHRRKSSVKLTKIKIKNLFGIKEYEADGQSVELSGRNGAGKTS</sequence>
<feature type="non-terminal residue" evidence="1">
    <location>
        <position position="44"/>
    </location>
</feature>
<dbReference type="EMBL" id="ACIO01001289">
    <property type="protein sequence ID" value="EFC94204.1"/>
    <property type="molecule type" value="Genomic_DNA"/>
</dbReference>